<reference evidence="1" key="1">
    <citation type="journal article" date="2016" name="Front. Microbiol.">
        <title>Genome Sequence of the Piezophilic, Mesophilic Sulfate-Reducing Bacterium Desulfovibrio indicus J2T.</title>
        <authorList>
            <person name="Cao J."/>
            <person name="Maignien L."/>
            <person name="Shao Z."/>
            <person name="Alain K."/>
            <person name="Jebbar M."/>
        </authorList>
    </citation>
    <scope>NUCLEOTIDE SEQUENCE</scope>
    <source>
        <strain evidence="1">JCM 32048</strain>
    </source>
</reference>
<sequence length="121" mass="13525">MNALSPTVLSWSRGFASLSPGVVPCRGLRDAEWRETHRLCCEFIDRWGVQADAMGWDTLRLFGVSPTLGTIRGDFCGVLVTLSVDVHEVTAEWIKLGRWTAYRHRPAKMPGQVAIWEAAKP</sequence>
<keyword evidence="2" id="KW-1185">Reference proteome</keyword>
<comment type="caution">
    <text evidence="1">The sequence shown here is derived from an EMBL/GenBank/DDBJ whole genome shotgun (WGS) entry which is preliminary data.</text>
</comment>
<dbReference type="Proteomes" id="UP001055286">
    <property type="component" value="Unassembled WGS sequence"/>
</dbReference>
<organism evidence="1 2">
    <name type="scientific">Methylobacterium frigidaeris</name>
    <dbReference type="NCBI Taxonomy" id="2038277"/>
    <lineage>
        <taxon>Bacteria</taxon>
        <taxon>Pseudomonadati</taxon>
        <taxon>Pseudomonadota</taxon>
        <taxon>Alphaproteobacteria</taxon>
        <taxon>Hyphomicrobiales</taxon>
        <taxon>Methylobacteriaceae</taxon>
        <taxon>Methylobacterium</taxon>
    </lineage>
</organism>
<protein>
    <submittedName>
        <fullName evidence="1">Uncharacterized protein</fullName>
    </submittedName>
</protein>
<gene>
    <name evidence="1" type="ORF">MPEAHAMD_6800</name>
</gene>
<evidence type="ECO:0000313" key="1">
    <source>
        <dbReference type="EMBL" id="GJD66602.1"/>
    </source>
</evidence>
<reference evidence="1" key="2">
    <citation type="submission" date="2021-08" db="EMBL/GenBank/DDBJ databases">
        <authorList>
            <person name="Tani A."/>
            <person name="Ola A."/>
            <person name="Ogura Y."/>
            <person name="Katsura K."/>
            <person name="Hayashi T."/>
        </authorList>
    </citation>
    <scope>NUCLEOTIDE SEQUENCE</scope>
    <source>
        <strain evidence="1">JCM 32048</strain>
    </source>
</reference>
<dbReference type="EMBL" id="BPQJ01000070">
    <property type="protein sequence ID" value="GJD66602.1"/>
    <property type="molecule type" value="Genomic_DNA"/>
</dbReference>
<proteinExistence type="predicted"/>
<accession>A0AA37HIV7</accession>
<dbReference type="RefSeq" id="WP_099904285.1">
    <property type="nucleotide sequence ID" value="NZ_BPQJ01000070.1"/>
</dbReference>
<name>A0AA37HIV7_9HYPH</name>
<dbReference type="AlphaFoldDB" id="A0AA37HIV7"/>
<evidence type="ECO:0000313" key="2">
    <source>
        <dbReference type="Proteomes" id="UP001055286"/>
    </source>
</evidence>